<evidence type="ECO:0000313" key="1">
    <source>
        <dbReference type="EMBL" id="KAI3928523.1"/>
    </source>
</evidence>
<organism evidence="1 2">
    <name type="scientific">Papaver atlanticum</name>
    <dbReference type="NCBI Taxonomy" id="357466"/>
    <lineage>
        <taxon>Eukaryota</taxon>
        <taxon>Viridiplantae</taxon>
        <taxon>Streptophyta</taxon>
        <taxon>Embryophyta</taxon>
        <taxon>Tracheophyta</taxon>
        <taxon>Spermatophyta</taxon>
        <taxon>Magnoliopsida</taxon>
        <taxon>Ranunculales</taxon>
        <taxon>Papaveraceae</taxon>
        <taxon>Papaveroideae</taxon>
        <taxon>Papaver</taxon>
    </lineage>
</organism>
<name>A0AAD4XNC6_9MAGN</name>
<accession>A0AAD4XNC6</accession>
<reference evidence="1" key="1">
    <citation type="submission" date="2022-04" db="EMBL/GenBank/DDBJ databases">
        <title>A functionally conserved STORR gene fusion in Papaver species that diverged 16.8 million years ago.</title>
        <authorList>
            <person name="Catania T."/>
        </authorList>
    </citation>
    <scope>NUCLEOTIDE SEQUENCE</scope>
    <source>
        <strain evidence="1">S-188037</strain>
    </source>
</reference>
<dbReference type="EMBL" id="JAJJMB010007708">
    <property type="protein sequence ID" value="KAI3928523.1"/>
    <property type="molecule type" value="Genomic_DNA"/>
</dbReference>
<gene>
    <name evidence="1" type="ORF">MKW98_024124</name>
</gene>
<comment type="caution">
    <text evidence="1">The sequence shown here is derived from an EMBL/GenBank/DDBJ whole genome shotgun (WGS) entry which is preliminary data.</text>
</comment>
<proteinExistence type="predicted"/>
<protein>
    <submittedName>
        <fullName evidence="1">Uncharacterized protein</fullName>
    </submittedName>
</protein>
<sequence>YHLKKLCARNTYLKVELLLIPRRLGNEELKMQKQGNYVSNTGLKLLNTWKWLKFVIAFVL</sequence>
<evidence type="ECO:0000313" key="2">
    <source>
        <dbReference type="Proteomes" id="UP001202328"/>
    </source>
</evidence>
<feature type="non-terminal residue" evidence="1">
    <location>
        <position position="60"/>
    </location>
</feature>
<dbReference type="Proteomes" id="UP001202328">
    <property type="component" value="Unassembled WGS sequence"/>
</dbReference>
<dbReference type="AlphaFoldDB" id="A0AAD4XNC6"/>
<keyword evidence="2" id="KW-1185">Reference proteome</keyword>